<feature type="binding site" evidence="6">
    <location>
        <begin position="99"/>
        <end position="105"/>
    </location>
    <ligand>
        <name>S-adenosyl-L-methionine</name>
        <dbReference type="ChEBI" id="CHEBI:59789"/>
    </ligand>
</feature>
<dbReference type="PANTHER" id="PTHR22807">
    <property type="entry name" value="NOP2 YEAST -RELATED NOL1/NOP2/FMU SUN DOMAIN-CONTAINING"/>
    <property type="match status" value="1"/>
</dbReference>
<dbReference type="EMBL" id="LR134283">
    <property type="protein sequence ID" value="VED97516.1"/>
    <property type="molecule type" value="Genomic_DNA"/>
</dbReference>
<dbReference type="PRINTS" id="PR02008">
    <property type="entry name" value="RCMTFAMILY"/>
</dbReference>
<comment type="similarity">
    <text evidence="6">Belongs to the class I-like SAM-binding methyltransferase superfamily. RsmB/NOP family.</text>
</comment>
<dbReference type="Pfam" id="PF17125">
    <property type="entry name" value="Methyltr_RsmF_N"/>
    <property type="match status" value="1"/>
</dbReference>
<evidence type="ECO:0000256" key="3">
    <source>
        <dbReference type="ARBA" id="ARBA00022679"/>
    </source>
</evidence>
<dbReference type="InterPro" id="IPR029063">
    <property type="entry name" value="SAM-dependent_MTases_sf"/>
</dbReference>
<reference evidence="8 9" key="1">
    <citation type="submission" date="2018-12" db="EMBL/GenBank/DDBJ databases">
        <authorList>
            <consortium name="Pathogen Informatics"/>
        </authorList>
    </citation>
    <scope>NUCLEOTIDE SEQUENCE [LARGE SCALE GENOMIC DNA]</scope>
    <source>
        <strain evidence="8 9">NCTC10713</strain>
    </source>
</reference>
<dbReference type="Pfam" id="PF17126">
    <property type="entry name" value="RsmF_methylt_CI"/>
    <property type="match status" value="1"/>
</dbReference>
<comment type="caution">
    <text evidence="6">Lacks conserved residue(s) required for the propagation of feature annotation.</text>
</comment>
<evidence type="ECO:0000256" key="4">
    <source>
        <dbReference type="ARBA" id="ARBA00022691"/>
    </source>
</evidence>
<accession>A0A448AGI3</accession>
<protein>
    <submittedName>
        <fullName evidence="8">NOL1/NOP2/sun family protein</fullName>
        <ecNumber evidence="8">2.1.1.-</ecNumber>
        <ecNumber evidence="8">2.1.1.178</ecNumber>
    </submittedName>
</protein>
<dbReference type="Proteomes" id="UP000278419">
    <property type="component" value="Chromosome"/>
</dbReference>
<dbReference type="InterPro" id="IPR023267">
    <property type="entry name" value="RCMT"/>
</dbReference>
<keyword evidence="4 6" id="KW-0949">S-adenosyl-L-methionine</keyword>
<evidence type="ECO:0000256" key="2">
    <source>
        <dbReference type="ARBA" id="ARBA00022603"/>
    </source>
</evidence>
<feature type="binding site" evidence="6">
    <location>
        <position position="123"/>
    </location>
    <ligand>
        <name>S-adenosyl-L-methionine</name>
        <dbReference type="ChEBI" id="CHEBI:59789"/>
    </ligand>
</feature>
<evidence type="ECO:0000256" key="1">
    <source>
        <dbReference type="ARBA" id="ARBA00022490"/>
    </source>
</evidence>
<dbReference type="Pfam" id="PF13636">
    <property type="entry name" value="Methyltranf_PUA"/>
    <property type="match status" value="1"/>
</dbReference>
<dbReference type="EC" id="2.1.1.178" evidence="8"/>
<dbReference type="Gene3D" id="3.40.50.150">
    <property type="entry name" value="Vaccinia Virus protein VP39"/>
    <property type="match status" value="1"/>
</dbReference>
<dbReference type="InterPro" id="IPR049560">
    <property type="entry name" value="MeTrfase_RsmB-F_NOP2_cat"/>
</dbReference>
<dbReference type="InterPro" id="IPR001678">
    <property type="entry name" value="MeTrfase_RsmB-F_NOP2_dom"/>
</dbReference>
<dbReference type="InterPro" id="IPR031341">
    <property type="entry name" value="Methyltr_RsmF_N"/>
</dbReference>
<dbReference type="GO" id="GO:0003723">
    <property type="term" value="F:RNA binding"/>
    <property type="evidence" value="ECO:0007669"/>
    <property type="project" value="UniProtKB-UniRule"/>
</dbReference>
<dbReference type="GO" id="GO:0008173">
    <property type="term" value="F:RNA methyltransferase activity"/>
    <property type="evidence" value="ECO:0007669"/>
    <property type="project" value="InterPro"/>
</dbReference>
<feature type="binding site" evidence="6">
    <location>
        <position position="168"/>
    </location>
    <ligand>
        <name>S-adenosyl-L-methionine</name>
        <dbReference type="ChEBI" id="CHEBI:59789"/>
    </ligand>
</feature>
<dbReference type="CDD" id="cd02440">
    <property type="entry name" value="AdoMet_MTases"/>
    <property type="match status" value="1"/>
</dbReference>
<organism evidence="8 9">
    <name type="scientific">Streptococcus anginosus</name>
    <dbReference type="NCBI Taxonomy" id="1328"/>
    <lineage>
        <taxon>Bacteria</taxon>
        <taxon>Bacillati</taxon>
        <taxon>Bacillota</taxon>
        <taxon>Bacilli</taxon>
        <taxon>Lactobacillales</taxon>
        <taxon>Streptococcaceae</taxon>
        <taxon>Streptococcus</taxon>
        <taxon>Streptococcus anginosus group</taxon>
    </lineage>
</organism>
<feature type="active site" description="Nucleophile" evidence="6">
    <location>
        <position position="221"/>
    </location>
</feature>
<feature type="domain" description="SAM-dependent MTase RsmB/NOP-type" evidence="7">
    <location>
        <begin position="1"/>
        <end position="282"/>
    </location>
</feature>
<evidence type="ECO:0000313" key="9">
    <source>
        <dbReference type="Proteomes" id="UP000278419"/>
    </source>
</evidence>
<dbReference type="Pfam" id="PF01189">
    <property type="entry name" value="Methyltr_RsmB-F"/>
    <property type="match status" value="1"/>
</dbReference>
<keyword evidence="2 6" id="KW-0489">Methyltransferase</keyword>
<dbReference type="SUPFAM" id="SSF53335">
    <property type="entry name" value="S-adenosyl-L-methionine-dependent methyltransferases"/>
    <property type="match status" value="1"/>
</dbReference>
<dbReference type="AlphaFoldDB" id="A0A448AGI3"/>
<dbReference type="PROSITE" id="PS51686">
    <property type="entry name" value="SAM_MT_RSMB_NOP"/>
    <property type="match status" value="1"/>
</dbReference>
<proteinExistence type="inferred from homology"/>
<dbReference type="InterPro" id="IPR027391">
    <property type="entry name" value="Nol1_Nop2_Fmu_2"/>
</dbReference>
<dbReference type="GO" id="GO:0001510">
    <property type="term" value="P:RNA methylation"/>
    <property type="evidence" value="ECO:0007669"/>
    <property type="project" value="InterPro"/>
</dbReference>
<keyword evidence="5 6" id="KW-0694">RNA-binding</keyword>
<evidence type="ECO:0000313" key="8">
    <source>
        <dbReference type="EMBL" id="VED97516.1"/>
    </source>
</evidence>
<gene>
    <name evidence="8" type="primary">rsmF</name>
    <name evidence="8" type="ORF">NCTC10713_00445</name>
</gene>
<dbReference type="RefSeq" id="WP_003032521.1">
    <property type="nucleotide sequence ID" value="NZ_AP018548.1"/>
</dbReference>
<evidence type="ECO:0000256" key="6">
    <source>
        <dbReference type="PROSITE-ProRule" id="PRU01023"/>
    </source>
</evidence>
<name>A0A448AGI3_STRAP</name>
<dbReference type="InterPro" id="IPR031340">
    <property type="entry name" value="RsmF_methylt_CI"/>
</dbReference>
<dbReference type="CDD" id="cd21147">
    <property type="entry name" value="RsmF_methylt_CTD1"/>
    <property type="match status" value="1"/>
</dbReference>
<dbReference type="PANTHER" id="PTHR22807:SF30">
    <property type="entry name" value="28S RRNA (CYTOSINE(4447)-C(5))-METHYLTRANSFERASE-RELATED"/>
    <property type="match status" value="1"/>
</dbReference>
<keyword evidence="3 6" id="KW-0808">Transferase</keyword>
<dbReference type="Gene3D" id="2.30.130.60">
    <property type="match status" value="1"/>
</dbReference>
<evidence type="ECO:0000256" key="5">
    <source>
        <dbReference type="ARBA" id="ARBA00022884"/>
    </source>
</evidence>
<dbReference type="Gene3D" id="3.30.70.1170">
    <property type="entry name" value="Sun protein, domain 3"/>
    <property type="match status" value="1"/>
</dbReference>
<keyword evidence="1" id="KW-0963">Cytoplasm</keyword>
<evidence type="ECO:0000259" key="7">
    <source>
        <dbReference type="PROSITE" id="PS51686"/>
    </source>
</evidence>
<sequence length="434" mass="49070">MNFPKGFEEKYNNLLGEEAPSFFLTFDEEPVSAFRVNPLKEQQKTFPNPIPNTNWGYYGKVSGKSIEHVTGLVYSQEPAAQMVAQAAAPQQNMKVLDLAAAPGGKSTHLLSYLNNTGLLVSNEINPKRSKVLVENIERFGARNVVVINESADRLSQVFQGYFDLIVLDAPCSGEGMFRKQPEAMEYWSESYPAQCAQLQREILEDTIKMLATNGELIYSTCTWAPEENEKIVDWLLENYPLELVEIPKINGMVAGIQFSETARMYPHHFKGEGQFVAKFRFCGEQSAKKTKTRKSCLTSEQKMLWKEFQREHLAIELTGELQTFGEHLYLLPPGLPDLSKLKIARNGLHLGVFKKKRFEPSFALGLTLKPSEVKHIIEIDEEQFKKYVAGETVNLHQNTANGWYQVVVQGNGLGFAKVTGNILKNYFPKGLRFQ</sequence>
<dbReference type="EC" id="2.1.1.-" evidence="8"/>
<dbReference type="GeneID" id="93962999"/>